<organism evidence="2 3">
    <name type="scientific">Amniculicola lignicola CBS 123094</name>
    <dbReference type="NCBI Taxonomy" id="1392246"/>
    <lineage>
        <taxon>Eukaryota</taxon>
        <taxon>Fungi</taxon>
        <taxon>Dikarya</taxon>
        <taxon>Ascomycota</taxon>
        <taxon>Pezizomycotina</taxon>
        <taxon>Dothideomycetes</taxon>
        <taxon>Pleosporomycetidae</taxon>
        <taxon>Pleosporales</taxon>
        <taxon>Amniculicolaceae</taxon>
        <taxon>Amniculicola</taxon>
    </lineage>
</organism>
<name>A0A6A5WVX4_9PLEO</name>
<evidence type="ECO:0000313" key="2">
    <source>
        <dbReference type="EMBL" id="KAF2005757.1"/>
    </source>
</evidence>
<reference evidence="2" key="1">
    <citation type="journal article" date="2020" name="Stud. Mycol.">
        <title>101 Dothideomycetes genomes: a test case for predicting lifestyles and emergence of pathogens.</title>
        <authorList>
            <person name="Haridas S."/>
            <person name="Albert R."/>
            <person name="Binder M."/>
            <person name="Bloem J."/>
            <person name="Labutti K."/>
            <person name="Salamov A."/>
            <person name="Andreopoulos B."/>
            <person name="Baker S."/>
            <person name="Barry K."/>
            <person name="Bills G."/>
            <person name="Bluhm B."/>
            <person name="Cannon C."/>
            <person name="Castanera R."/>
            <person name="Culley D."/>
            <person name="Daum C."/>
            <person name="Ezra D."/>
            <person name="Gonzalez J."/>
            <person name="Henrissat B."/>
            <person name="Kuo A."/>
            <person name="Liang C."/>
            <person name="Lipzen A."/>
            <person name="Lutzoni F."/>
            <person name="Magnuson J."/>
            <person name="Mondo S."/>
            <person name="Nolan M."/>
            <person name="Ohm R."/>
            <person name="Pangilinan J."/>
            <person name="Park H.-J."/>
            <person name="Ramirez L."/>
            <person name="Alfaro M."/>
            <person name="Sun H."/>
            <person name="Tritt A."/>
            <person name="Yoshinaga Y."/>
            <person name="Zwiers L.-H."/>
            <person name="Turgeon B."/>
            <person name="Goodwin S."/>
            <person name="Spatafora J."/>
            <person name="Crous P."/>
            <person name="Grigoriev I."/>
        </authorList>
    </citation>
    <scope>NUCLEOTIDE SEQUENCE</scope>
    <source>
        <strain evidence="2">CBS 123094</strain>
    </source>
</reference>
<sequence length="144" mass="16305">MPPIFRSALTLGAFLGTPVRSFWFTGPKVYGILRQKYPHHYYFGPNAERWAKLYDETAKDSTTSTSKFADRSGSTSKAEVTTRKLATSPFAITTRVWLDPQLDITGKVWPRQVHDGSETASAHPDGLRLAPKPIQRTRRILRRT</sequence>
<evidence type="ECO:0000256" key="1">
    <source>
        <dbReference type="SAM" id="MobiDB-lite"/>
    </source>
</evidence>
<feature type="region of interest" description="Disordered" evidence="1">
    <location>
        <begin position="60"/>
        <end position="80"/>
    </location>
</feature>
<keyword evidence="3" id="KW-1185">Reference proteome</keyword>
<proteinExistence type="predicted"/>
<accession>A0A6A5WVX4</accession>
<dbReference type="Proteomes" id="UP000799779">
    <property type="component" value="Unassembled WGS sequence"/>
</dbReference>
<protein>
    <submittedName>
        <fullName evidence="2">Uncharacterized protein</fullName>
    </submittedName>
</protein>
<evidence type="ECO:0000313" key="3">
    <source>
        <dbReference type="Proteomes" id="UP000799779"/>
    </source>
</evidence>
<gene>
    <name evidence="2" type="ORF">P154DRAFT_571056</name>
</gene>
<dbReference type="EMBL" id="ML977562">
    <property type="protein sequence ID" value="KAF2005757.1"/>
    <property type="molecule type" value="Genomic_DNA"/>
</dbReference>
<dbReference type="AlphaFoldDB" id="A0A6A5WVX4"/>
<feature type="compositionally biased region" description="Polar residues" evidence="1">
    <location>
        <begin position="60"/>
        <end position="79"/>
    </location>
</feature>